<dbReference type="Pfam" id="PF04082">
    <property type="entry name" value="Fungal_trans"/>
    <property type="match status" value="1"/>
</dbReference>
<evidence type="ECO:0000256" key="4">
    <source>
        <dbReference type="ARBA" id="ARBA00022771"/>
    </source>
</evidence>
<evidence type="ECO:0000313" key="8">
    <source>
        <dbReference type="EMBL" id="KAJ5222952.1"/>
    </source>
</evidence>
<feature type="domain" description="Xylanolytic transcriptional activator regulatory" evidence="7">
    <location>
        <begin position="92"/>
        <end position="283"/>
    </location>
</feature>
<evidence type="ECO:0000256" key="6">
    <source>
        <dbReference type="ARBA" id="ARBA00023242"/>
    </source>
</evidence>
<dbReference type="GO" id="GO:0008270">
    <property type="term" value="F:zinc ion binding"/>
    <property type="evidence" value="ECO:0007669"/>
    <property type="project" value="UniProtKB-KW"/>
</dbReference>
<dbReference type="AlphaFoldDB" id="A0A9W9NMX8"/>
<dbReference type="PANTHER" id="PTHR40626:SF1">
    <property type="entry name" value="TRANSCRIPTION FACTOR WITH C2H2 AND ZN(2)-CYS(6) DNA BINDING DOMAIN (EUROFUNG)"/>
    <property type="match status" value="1"/>
</dbReference>
<reference evidence="8" key="1">
    <citation type="submission" date="2022-11" db="EMBL/GenBank/DDBJ databases">
        <authorList>
            <person name="Petersen C."/>
        </authorList>
    </citation>
    <scope>NUCLEOTIDE SEQUENCE</scope>
    <source>
        <strain evidence="8">IBT 23319</strain>
    </source>
</reference>
<comment type="subcellular location">
    <subcellularLocation>
        <location evidence="1">Nucleus</location>
    </subcellularLocation>
</comment>
<dbReference type="GO" id="GO:0006351">
    <property type="term" value="P:DNA-templated transcription"/>
    <property type="evidence" value="ECO:0007669"/>
    <property type="project" value="InterPro"/>
</dbReference>
<dbReference type="RefSeq" id="XP_056497875.1">
    <property type="nucleotide sequence ID" value="XM_056648110.1"/>
</dbReference>
<dbReference type="Proteomes" id="UP001147733">
    <property type="component" value="Unassembled WGS sequence"/>
</dbReference>
<dbReference type="CDD" id="cd12148">
    <property type="entry name" value="fungal_TF_MHR"/>
    <property type="match status" value="1"/>
</dbReference>
<name>A0A9W9NMX8_PENCI</name>
<dbReference type="InterPro" id="IPR007219">
    <property type="entry name" value="XnlR_reg_dom"/>
</dbReference>
<keyword evidence="4" id="KW-0863">Zinc-finger</keyword>
<dbReference type="InterPro" id="IPR051059">
    <property type="entry name" value="VerF-like"/>
</dbReference>
<keyword evidence="5" id="KW-0862">Zinc</keyword>
<evidence type="ECO:0000256" key="1">
    <source>
        <dbReference type="ARBA" id="ARBA00004123"/>
    </source>
</evidence>
<comment type="caution">
    <text evidence="8">The sequence shown here is derived from an EMBL/GenBank/DDBJ whole genome shotgun (WGS) entry which is preliminary data.</text>
</comment>
<evidence type="ECO:0000313" key="9">
    <source>
        <dbReference type="Proteomes" id="UP001147733"/>
    </source>
</evidence>
<reference evidence="8" key="2">
    <citation type="journal article" date="2023" name="IMA Fungus">
        <title>Comparative genomic study of the Penicillium genus elucidates a diverse pangenome and 15 lateral gene transfer events.</title>
        <authorList>
            <person name="Petersen C."/>
            <person name="Sorensen T."/>
            <person name="Nielsen M.R."/>
            <person name="Sondergaard T.E."/>
            <person name="Sorensen J.L."/>
            <person name="Fitzpatrick D.A."/>
            <person name="Frisvad J.C."/>
            <person name="Nielsen K.L."/>
        </authorList>
    </citation>
    <scope>NUCLEOTIDE SEQUENCE</scope>
    <source>
        <strain evidence="8">IBT 23319</strain>
    </source>
</reference>
<sequence length="340" mass="39074">MEVDRSDLFFEDSWSLFFGSYQDQDRPKAITLPDGLENLDECQRATFRVLEALGSFNRTTQGDFIQTKREEFFRKENIQQFIIAYFDGTVRPRSRIVLKSLFKISSVSTPLLLAIVLMGAICGGSGNVKSNAIEYTDLAELLIFENPSFQRLVYQKRSSDCDSLEMEDIELIQAAILMILIQISSPDAESRRRVRIHRYNTLVSVARSTGLTQVKNRWHVPSNPLDHELFLRNELSIRMMASIAMIDTHFIIFFNAPPVLSPFELDFDLPAEEAGVDISDSLAWEEWASNERKHQRPPPLNQLMQELLADNWTGIDDPRFQNLNIFTLFIIISSKGEHLF</sequence>
<dbReference type="GO" id="GO:0005634">
    <property type="term" value="C:nucleus"/>
    <property type="evidence" value="ECO:0007669"/>
    <property type="project" value="UniProtKB-SubCell"/>
</dbReference>
<keyword evidence="2" id="KW-0479">Metal-binding</keyword>
<keyword evidence="9" id="KW-1185">Reference proteome</keyword>
<proteinExistence type="predicted"/>
<keyword evidence="3" id="KW-0677">Repeat</keyword>
<dbReference type="EMBL" id="JAPQKT010000008">
    <property type="protein sequence ID" value="KAJ5222952.1"/>
    <property type="molecule type" value="Genomic_DNA"/>
</dbReference>
<dbReference type="GeneID" id="81387277"/>
<protein>
    <recommendedName>
        <fullName evidence="7">Xylanolytic transcriptional activator regulatory domain-containing protein</fullName>
    </recommendedName>
</protein>
<organism evidence="8 9">
    <name type="scientific">Penicillium citrinum</name>
    <dbReference type="NCBI Taxonomy" id="5077"/>
    <lineage>
        <taxon>Eukaryota</taxon>
        <taxon>Fungi</taxon>
        <taxon>Dikarya</taxon>
        <taxon>Ascomycota</taxon>
        <taxon>Pezizomycotina</taxon>
        <taxon>Eurotiomycetes</taxon>
        <taxon>Eurotiomycetidae</taxon>
        <taxon>Eurotiales</taxon>
        <taxon>Aspergillaceae</taxon>
        <taxon>Penicillium</taxon>
    </lineage>
</organism>
<evidence type="ECO:0000256" key="3">
    <source>
        <dbReference type="ARBA" id="ARBA00022737"/>
    </source>
</evidence>
<dbReference type="PANTHER" id="PTHR40626">
    <property type="entry name" value="MIP31509P"/>
    <property type="match status" value="1"/>
</dbReference>
<keyword evidence="6" id="KW-0539">Nucleus</keyword>
<evidence type="ECO:0000256" key="2">
    <source>
        <dbReference type="ARBA" id="ARBA00022723"/>
    </source>
</evidence>
<accession>A0A9W9NMX8</accession>
<dbReference type="GO" id="GO:0000981">
    <property type="term" value="F:DNA-binding transcription factor activity, RNA polymerase II-specific"/>
    <property type="evidence" value="ECO:0007669"/>
    <property type="project" value="InterPro"/>
</dbReference>
<evidence type="ECO:0000256" key="5">
    <source>
        <dbReference type="ARBA" id="ARBA00022833"/>
    </source>
</evidence>
<evidence type="ECO:0000259" key="7">
    <source>
        <dbReference type="Pfam" id="PF04082"/>
    </source>
</evidence>
<dbReference type="GO" id="GO:0000785">
    <property type="term" value="C:chromatin"/>
    <property type="evidence" value="ECO:0007669"/>
    <property type="project" value="TreeGrafter"/>
</dbReference>
<dbReference type="GO" id="GO:0000978">
    <property type="term" value="F:RNA polymerase II cis-regulatory region sequence-specific DNA binding"/>
    <property type="evidence" value="ECO:0007669"/>
    <property type="project" value="InterPro"/>
</dbReference>
<gene>
    <name evidence="8" type="ORF">N7469_009192</name>
</gene>
<dbReference type="OrthoDB" id="654211at2759"/>